<proteinExistence type="predicted"/>
<dbReference type="Gene3D" id="3.40.190.10">
    <property type="entry name" value="Periplasmic binding protein-like II"/>
    <property type="match status" value="1"/>
</dbReference>
<feature type="compositionally biased region" description="Low complexity" evidence="1">
    <location>
        <begin position="36"/>
        <end position="57"/>
    </location>
</feature>
<keyword evidence="2" id="KW-0472">Membrane</keyword>
<dbReference type="InterPro" id="IPR006059">
    <property type="entry name" value="SBP"/>
</dbReference>
<dbReference type="SUPFAM" id="SSF53850">
    <property type="entry name" value="Periplasmic binding protein-like II"/>
    <property type="match status" value="1"/>
</dbReference>
<keyword evidence="4" id="KW-1185">Reference proteome</keyword>
<dbReference type="EMBL" id="AP028907">
    <property type="protein sequence ID" value="BES82285.1"/>
    <property type="molecule type" value="Genomic_DNA"/>
</dbReference>
<evidence type="ECO:0000256" key="2">
    <source>
        <dbReference type="SAM" id="Phobius"/>
    </source>
</evidence>
<dbReference type="Proteomes" id="UP001341135">
    <property type="component" value="Chromosome"/>
</dbReference>
<evidence type="ECO:0000313" key="3">
    <source>
        <dbReference type="EMBL" id="BES82285.1"/>
    </source>
</evidence>
<dbReference type="Pfam" id="PF01547">
    <property type="entry name" value="SBP_bac_1"/>
    <property type="match status" value="1"/>
</dbReference>
<name>A0ABN6ZTW0_9CREN</name>
<dbReference type="PANTHER" id="PTHR43649">
    <property type="entry name" value="ARABINOSE-BINDING PROTEIN-RELATED"/>
    <property type="match status" value="1"/>
</dbReference>
<protein>
    <submittedName>
        <fullName evidence="3">Extracellular solute-binding protein</fullName>
    </submittedName>
</protein>
<feature type="transmembrane region" description="Helical" evidence="2">
    <location>
        <begin position="9"/>
        <end position="28"/>
    </location>
</feature>
<accession>A0ABN6ZTW0</accession>
<keyword evidence="2" id="KW-0812">Transmembrane</keyword>
<reference evidence="3 4" key="1">
    <citation type="submission" date="2023-09" db="EMBL/GenBank/DDBJ databases">
        <title>Pyrofollis japonicus gen. nov. sp. nov., a novel member of the family Pyrodictiaceae isolated from the Iheya North hydrothermal field.</title>
        <authorList>
            <person name="Miyazaki U."/>
            <person name="Sanari M."/>
            <person name="Tame A."/>
            <person name="Kitajima M."/>
            <person name="Okamoto A."/>
            <person name="Sawayama S."/>
            <person name="Miyazaki J."/>
            <person name="Takai K."/>
            <person name="Nakagawa S."/>
        </authorList>
    </citation>
    <scope>NUCLEOTIDE SEQUENCE [LARGE SCALE GENOMIC DNA]</scope>
    <source>
        <strain evidence="3 4">AV2</strain>
    </source>
</reference>
<organism evidence="3 4">
    <name type="scientific">Pyrodictium abyssi</name>
    <dbReference type="NCBI Taxonomy" id="54256"/>
    <lineage>
        <taxon>Archaea</taxon>
        <taxon>Thermoproteota</taxon>
        <taxon>Thermoprotei</taxon>
        <taxon>Desulfurococcales</taxon>
        <taxon>Pyrodictiaceae</taxon>
        <taxon>Pyrodictium</taxon>
    </lineage>
</organism>
<evidence type="ECO:0000256" key="1">
    <source>
        <dbReference type="SAM" id="MobiDB-lite"/>
    </source>
</evidence>
<evidence type="ECO:0000313" key="4">
    <source>
        <dbReference type="Proteomes" id="UP001341135"/>
    </source>
</evidence>
<feature type="region of interest" description="Disordered" evidence="1">
    <location>
        <begin position="36"/>
        <end position="63"/>
    </location>
</feature>
<dbReference type="InterPro" id="IPR050490">
    <property type="entry name" value="Bact_solute-bd_prot1"/>
</dbReference>
<dbReference type="PANTHER" id="PTHR43649:SF12">
    <property type="entry name" value="DIACETYLCHITOBIOSE BINDING PROTEIN DASA"/>
    <property type="match status" value="1"/>
</dbReference>
<gene>
    <name evidence="3" type="ORF">PABY_18520</name>
</gene>
<keyword evidence="2" id="KW-1133">Transmembrane helix</keyword>
<sequence length="577" mass="64354">MTVVAQRTSLVIAGIVILLVVVGAAFLLRGGEKPAAPAETSPASPATQPAAQPAAQAKPEKPRLTGNIEQDIVAIGRYLASQGIHEAKYTVWGAGDPNSVLRTLAVVEAAYRLNKILEKHGVDFKITVEQKFKRGGGDQLAEDFAAAFQSQANPDIMANSYKHIARFADEGYLLDITQYLEAYRDFLNDFYQSLLGAVRYKGKYYGVPQDTEARPLYWRTDVAACIKEKTGEDILTGLAEKIQKGEVTWHDIYRYAKLAVETGCSEWGVLHRKGSAHPDLIQFIYAFGGKLSDPKTGKLVLDVPAVYKWLYVEWKMARDKLIPEDMMSWDWGKQIHPSTVSGKTLIWIGGTWHWTEWQTKPYYTDPKTGEQRPLTAEEVKKYFYYTLFAAGDPGDKPVTLSQPFVWMIASNAGKDNPKYDELHDVYQMLAFLLVVKASDPDLNAIHSIISAHLPVRKAAEQLISDKTWVDKLAKLEVELSPEVKNAIADIVKATVNEINIEFLASASKMLAYTHLTPIHPQYPQLAKIFADAVDKVLRGEMTPEEAVNYIISKVKADPELAKAVEIVGEIPKDWQFP</sequence>